<evidence type="ECO:0000259" key="2">
    <source>
        <dbReference type="Pfam" id="PF02517"/>
    </source>
</evidence>
<evidence type="ECO:0000313" key="3">
    <source>
        <dbReference type="EMBL" id="GAA3396841.1"/>
    </source>
</evidence>
<keyword evidence="1" id="KW-1133">Transmembrane helix</keyword>
<name>A0ABP6TBJ6_9ACTN</name>
<dbReference type="EMBL" id="BAAAYN010000061">
    <property type="protein sequence ID" value="GAA3396841.1"/>
    <property type="molecule type" value="Genomic_DNA"/>
</dbReference>
<evidence type="ECO:0000256" key="1">
    <source>
        <dbReference type="SAM" id="Phobius"/>
    </source>
</evidence>
<feature type="transmembrane region" description="Helical" evidence="1">
    <location>
        <begin position="214"/>
        <end position="233"/>
    </location>
</feature>
<gene>
    <name evidence="3" type="ORF">GCM10020369_74900</name>
</gene>
<feature type="transmembrane region" description="Helical" evidence="1">
    <location>
        <begin position="79"/>
        <end position="103"/>
    </location>
</feature>
<dbReference type="InterPro" id="IPR042150">
    <property type="entry name" value="MmRce1-like"/>
</dbReference>
<comment type="caution">
    <text evidence="3">The sequence shown here is derived from an EMBL/GenBank/DDBJ whole genome shotgun (WGS) entry which is preliminary data.</text>
</comment>
<feature type="domain" description="CAAX prenyl protease 2/Lysostaphin resistance protein A-like" evidence="2">
    <location>
        <begin position="119"/>
        <end position="226"/>
    </location>
</feature>
<reference evidence="4" key="1">
    <citation type="journal article" date="2019" name="Int. J. Syst. Evol. Microbiol.">
        <title>The Global Catalogue of Microorganisms (GCM) 10K type strain sequencing project: providing services to taxonomists for standard genome sequencing and annotation.</title>
        <authorList>
            <consortium name="The Broad Institute Genomics Platform"/>
            <consortium name="The Broad Institute Genome Sequencing Center for Infectious Disease"/>
            <person name="Wu L."/>
            <person name="Ma J."/>
        </authorList>
    </citation>
    <scope>NUCLEOTIDE SEQUENCE [LARGE SCALE GENOMIC DNA]</scope>
    <source>
        <strain evidence="4">JCM 9458</strain>
    </source>
</reference>
<feature type="transmembrane region" description="Helical" evidence="1">
    <location>
        <begin position="239"/>
        <end position="256"/>
    </location>
</feature>
<evidence type="ECO:0000313" key="4">
    <source>
        <dbReference type="Proteomes" id="UP001501676"/>
    </source>
</evidence>
<dbReference type="PANTHER" id="PTHR35797:SF1">
    <property type="entry name" value="PROTEASE"/>
    <property type="match status" value="1"/>
</dbReference>
<dbReference type="InterPro" id="IPR003675">
    <property type="entry name" value="Rce1/LyrA-like_dom"/>
</dbReference>
<keyword evidence="1" id="KW-0812">Transmembrane</keyword>
<feature type="transmembrane region" description="Helical" evidence="1">
    <location>
        <begin position="187"/>
        <end position="207"/>
    </location>
</feature>
<accession>A0ABP6TBJ6</accession>
<feature type="transmembrane region" description="Helical" evidence="1">
    <location>
        <begin position="153"/>
        <end position="172"/>
    </location>
</feature>
<sequence>MTILASPPRVRRPLLLFVVTVIAVTWAVQLAFLAVGLPLFPALLIELVVLVGTAAVLTRRADGRAGVRRLFAGVLRWRFGVRWYVLALVALPVLTLGVAVLAGTFRAPDGWAGELVQYLFVAVVFGALLGNVWEELAWTGYLQSRLADRHGWLLGALLTAVPFGLIHLPMAFEEHGLTGTGVGEVAIAWGALVAVAPFFRVLLGVAYERTGRSVLAVGLLHGSFNASGATALAGGGWEYLVAAGVLAIAVAGWAVADRRRVRT</sequence>
<dbReference type="PANTHER" id="PTHR35797">
    <property type="entry name" value="PROTEASE-RELATED"/>
    <property type="match status" value="1"/>
</dbReference>
<feature type="transmembrane region" description="Helical" evidence="1">
    <location>
        <begin position="115"/>
        <end position="133"/>
    </location>
</feature>
<organism evidence="3 4">
    <name type="scientific">Cryptosporangium minutisporangium</name>
    <dbReference type="NCBI Taxonomy" id="113569"/>
    <lineage>
        <taxon>Bacteria</taxon>
        <taxon>Bacillati</taxon>
        <taxon>Actinomycetota</taxon>
        <taxon>Actinomycetes</taxon>
        <taxon>Cryptosporangiales</taxon>
        <taxon>Cryptosporangiaceae</taxon>
        <taxon>Cryptosporangium</taxon>
    </lineage>
</organism>
<protein>
    <recommendedName>
        <fullName evidence="2">CAAX prenyl protease 2/Lysostaphin resistance protein A-like domain-containing protein</fullName>
    </recommendedName>
</protein>
<keyword evidence="4" id="KW-1185">Reference proteome</keyword>
<dbReference type="Pfam" id="PF02517">
    <property type="entry name" value="Rce1-like"/>
    <property type="match status" value="1"/>
</dbReference>
<dbReference type="RefSeq" id="WP_345733051.1">
    <property type="nucleotide sequence ID" value="NZ_BAAAYN010000061.1"/>
</dbReference>
<proteinExistence type="predicted"/>
<feature type="transmembrane region" description="Helical" evidence="1">
    <location>
        <begin position="39"/>
        <end position="58"/>
    </location>
</feature>
<feature type="transmembrane region" description="Helical" evidence="1">
    <location>
        <begin position="14"/>
        <end position="33"/>
    </location>
</feature>
<keyword evidence="1" id="KW-0472">Membrane</keyword>
<dbReference type="Proteomes" id="UP001501676">
    <property type="component" value="Unassembled WGS sequence"/>
</dbReference>